<accession>A0A8S9TVS3</accession>
<feature type="compositionally biased region" description="Low complexity" evidence="1">
    <location>
        <begin position="136"/>
        <end position="148"/>
    </location>
</feature>
<dbReference type="Proteomes" id="UP000704712">
    <property type="component" value="Unassembled WGS sequence"/>
</dbReference>
<feature type="compositionally biased region" description="Basic and acidic residues" evidence="1">
    <location>
        <begin position="118"/>
        <end position="132"/>
    </location>
</feature>
<dbReference type="GO" id="GO:0046983">
    <property type="term" value="F:protein dimerization activity"/>
    <property type="evidence" value="ECO:0007669"/>
    <property type="project" value="InterPro"/>
</dbReference>
<dbReference type="EMBL" id="JAACNO010002605">
    <property type="protein sequence ID" value="KAF4132133.1"/>
    <property type="molecule type" value="Genomic_DNA"/>
</dbReference>
<evidence type="ECO:0000313" key="5">
    <source>
        <dbReference type="Proteomes" id="UP000704712"/>
    </source>
</evidence>
<gene>
    <name evidence="4" type="ORF">GN958_ATG15702</name>
    <name evidence="3" type="ORF">GN958_ATG18675</name>
</gene>
<organism evidence="3 5">
    <name type="scientific">Phytophthora infestans</name>
    <name type="common">Potato late blight agent</name>
    <name type="synonym">Botrytis infestans</name>
    <dbReference type="NCBI Taxonomy" id="4787"/>
    <lineage>
        <taxon>Eukaryota</taxon>
        <taxon>Sar</taxon>
        <taxon>Stramenopiles</taxon>
        <taxon>Oomycota</taxon>
        <taxon>Peronosporomycetes</taxon>
        <taxon>Peronosporales</taxon>
        <taxon>Peronosporaceae</taxon>
        <taxon>Phytophthora</taxon>
    </lineage>
</organism>
<evidence type="ECO:0000259" key="2">
    <source>
        <dbReference type="Pfam" id="PF05699"/>
    </source>
</evidence>
<sequence length="148" mass="16596">MKESWSLQELEKLTRYSPISCRQSLAISTSSAAAERSWSTHDYIHSKRRNRLRLETVLMLVFINSNMGDKGPSASMTFTTPWRNNTEVESFGDELGVGDLVEDEAAVAEELAFDQERIVDDRHYPRAGRSDDTDSDTSSTASSVSNEL</sequence>
<dbReference type="InterPro" id="IPR012337">
    <property type="entry name" value="RNaseH-like_sf"/>
</dbReference>
<dbReference type="Pfam" id="PF05699">
    <property type="entry name" value="Dimer_Tnp_hAT"/>
    <property type="match status" value="1"/>
</dbReference>
<evidence type="ECO:0000256" key="1">
    <source>
        <dbReference type="SAM" id="MobiDB-lite"/>
    </source>
</evidence>
<feature type="region of interest" description="Disordered" evidence="1">
    <location>
        <begin position="118"/>
        <end position="148"/>
    </location>
</feature>
<evidence type="ECO:0000313" key="4">
    <source>
        <dbReference type="EMBL" id="KAF4135142.1"/>
    </source>
</evidence>
<protein>
    <submittedName>
        <fullName evidence="3">HAT family C-terminal dimerization region</fullName>
    </submittedName>
</protein>
<comment type="caution">
    <text evidence="3">The sequence shown here is derived from an EMBL/GenBank/DDBJ whole genome shotgun (WGS) entry which is preliminary data.</text>
</comment>
<dbReference type="InterPro" id="IPR008906">
    <property type="entry name" value="HATC_C_dom"/>
</dbReference>
<name>A0A8S9TVS3_PHYIN</name>
<dbReference type="EMBL" id="JAACNO010002204">
    <property type="protein sequence ID" value="KAF4135142.1"/>
    <property type="molecule type" value="Genomic_DNA"/>
</dbReference>
<reference evidence="3" key="1">
    <citation type="submission" date="2020-03" db="EMBL/GenBank/DDBJ databases">
        <title>Hybrid Assembly of Korean Phytophthora infestans isolates.</title>
        <authorList>
            <person name="Prokchorchik M."/>
            <person name="Lee Y."/>
            <person name="Seo J."/>
            <person name="Cho J.-H."/>
            <person name="Park Y.-E."/>
            <person name="Jang D.-C."/>
            <person name="Im J.-S."/>
            <person name="Choi J.-G."/>
            <person name="Park H.-J."/>
            <person name="Lee G.-B."/>
            <person name="Lee Y.-G."/>
            <person name="Hong S.-Y."/>
            <person name="Cho K."/>
            <person name="Sohn K.H."/>
        </authorList>
    </citation>
    <scope>NUCLEOTIDE SEQUENCE</scope>
    <source>
        <strain evidence="3">KR_2_A2</strain>
    </source>
</reference>
<proteinExistence type="predicted"/>
<feature type="domain" description="HAT C-terminal dimerisation" evidence="2">
    <location>
        <begin position="22"/>
        <end position="67"/>
    </location>
</feature>
<dbReference type="SUPFAM" id="SSF53098">
    <property type="entry name" value="Ribonuclease H-like"/>
    <property type="match status" value="1"/>
</dbReference>
<dbReference type="AlphaFoldDB" id="A0A8S9TVS3"/>
<evidence type="ECO:0000313" key="3">
    <source>
        <dbReference type="EMBL" id="KAF4132133.1"/>
    </source>
</evidence>